<evidence type="ECO:0000256" key="2">
    <source>
        <dbReference type="ARBA" id="ARBA00022723"/>
    </source>
</evidence>
<dbReference type="InterPro" id="IPR036264">
    <property type="entry name" value="Bact_exopeptidase_dim_dom"/>
</dbReference>
<organism evidence="7 8">
    <name type="scientific">Rhodoglobus vestalii</name>
    <dbReference type="NCBI Taxonomy" id="193384"/>
    <lineage>
        <taxon>Bacteria</taxon>
        <taxon>Bacillati</taxon>
        <taxon>Actinomycetota</taxon>
        <taxon>Actinomycetes</taxon>
        <taxon>Micrococcales</taxon>
        <taxon>Microbacteriaceae</taxon>
        <taxon>Rhodoglobus</taxon>
    </lineage>
</organism>
<dbReference type="CDD" id="cd03885">
    <property type="entry name" value="M20_CPDG2"/>
    <property type="match status" value="1"/>
</dbReference>
<evidence type="ECO:0000313" key="7">
    <source>
        <dbReference type="EMBL" id="TQO18810.1"/>
    </source>
</evidence>
<dbReference type="InterPro" id="IPR011650">
    <property type="entry name" value="Peptidase_M20_dimer"/>
</dbReference>
<sequence length="404" mass="42265">MTESIITVPTTEILLGYARGLNDAFRQDLADLVAIDSGSDDAEGVRAVADWCTERLALQGFSVSAHKTETVGGQSFGPVIIARRLGTGTTRVLLFAHMDTVFDRGDSARRPYIEEAGRAYGPGVSDDKGGIAAAFAVARVLADSGWDGYGELIIALTPDEEVGSPASREILAELASTSDVAFCMECARENGDIVGSRKGVADVHIDVQGRTAHSGVEPERGVNAAVEAAHLLLELQALSGSAPGLSVNVGTIAAGNKVNIVPGSAQLRVEVRAVRITDLIGALDAIDERADRPHVPGAVITTKRLDVCPPLEIDSTRDLARIATRLAVDLGLDLQVAATGGVSDANFVAASGVSTLDGLGPIGGGDHTEDEWIDLTTVPQRVALLSALIVEVSRYDDESWRGAR</sequence>
<dbReference type="SUPFAM" id="SSF55031">
    <property type="entry name" value="Bacterial exopeptidase dimerisation domain"/>
    <property type="match status" value="1"/>
</dbReference>
<dbReference type="InterPro" id="IPR050072">
    <property type="entry name" value="Peptidase_M20A"/>
</dbReference>
<dbReference type="PANTHER" id="PTHR43808:SF9">
    <property type="entry name" value="BLL0789 PROTEIN"/>
    <property type="match status" value="1"/>
</dbReference>
<dbReference type="Pfam" id="PF01546">
    <property type="entry name" value="Peptidase_M20"/>
    <property type="match status" value="1"/>
</dbReference>
<dbReference type="SUPFAM" id="SSF53187">
    <property type="entry name" value="Zn-dependent exopeptidases"/>
    <property type="match status" value="1"/>
</dbReference>
<dbReference type="RefSeq" id="WP_141989370.1">
    <property type="nucleotide sequence ID" value="NZ_VFRA01000001.1"/>
</dbReference>
<evidence type="ECO:0000256" key="3">
    <source>
        <dbReference type="ARBA" id="ARBA00022801"/>
    </source>
</evidence>
<keyword evidence="7" id="KW-0645">Protease</keyword>
<dbReference type="Gene3D" id="3.30.70.360">
    <property type="match status" value="1"/>
</dbReference>
<dbReference type="PROSITE" id="PS00758">
    <property type="entry name" value="ARGE_DAPE_CPG2_1"/>
    <property type="match status" value="1"/>
</dbReference>
<gene>
    <name evidence="7" type="ORF">FB472_0333</name>
</gene>
<dbReference type="EMBL" id="VFRA01000001">
    <property type="protein sequence ID" value="TQO18810.1"/>
    <property type="molecule type" value="Genomic_DNA"/>
</dbReference>
<dbReference type="InterPro" id="IPR017150">
    <property type="entry name" value="Pept_M20_glutamate_carboxypep"/>
</dbReference>
<dbReference type="AlphaFoldDB" id="A0A8H2K2C1"/>
<dbReference type="Pfam" id="PF07687">
    <property type="entry name" value="M20_dimer"/>
    <property type="match status" value="1"/>
</dbReference>
<protein>
    <submittedName>
        <fullName evidence="7">Glutamate carboxypeptidase</fullName>
    </submittedName>
</protein>
<name>A0A8H2K2C1_9MICO</name>
<evidence type="ECO:0000256" key="1">
    <source>
        <dbReference type="ARBA" id="ARBA00001947"/>
    </source>
</evidence>
<dbReference type="OrthoDB" id="9783294at2"/>
<keyword evidence="7" id="KW-0121">Carboxypeptidase</keyword>
<accession>A0A8H2K2C1</accession>
<feature type="active site" description="Proton acceptor" evidence="5">
    <location>
        <position position="160"/>
    </location>
</feature>
<feature type="active site" evidence="5">
    <location>
        <position position="99"/>
    </location>
</feature>
<keyword evidence="2" id="KW-0479">Metal-binding</keyword>
<evidence type="ECO:0000256" key="5">
    <source>
        <dbReference type="PIRSR" id="PIRSR037238-1"/>
    </source>
</evidence>
<feature type="domain" description="Peptidase M20 dimerisation" evidence="6">
    <location>
        <begin position="196"/>
        <end position="294"/>
    </location>
</feature>
<dbReference type="GO" id="GO:0046872">
    <property type="term" value="F:metal ion binding"/>
    <property type="evidence" value="ECO:0007669"/>
    <property type="project" value="UniProtKB-KW"/>
</dbReference>
<comment type="cofactor">
    <cofactor evidence="1">
        <name>Zn(2+)</name>
        <dbReference type="ChEBI" id="CHEBI:29105"/>
    </cofactor>
</comment>
<evidence type="ECO:0000256" key="4">
    <source>
        <dbReference type="ARBA" id="ARBA00022833"/>
    </source>
</evidence>
<dbReference type="Proteomes" id="UP000316560">
    <property type="component" value="Unassembled WGS sequence"/>
</dbReference>
<dbReference type="PANTHER" id="PTHR43808">
    <property type="entry name" value="ACETYLORNITHINE DEACETYLASE"/>
    <property type="match status" value="1"/>
</dbReference>
<dbReference type="PIRSF" id="PIRSF037238">
    <property type="entry name" value="Carboxypeptidase_G2"/>
    <property type="match status" value="1"/>
</dbReference>
<reference evidence="7 8" key="1">
    <citation type="submission" date="2019-06" db="EMBL/GenBank/DDBJ databases">
        <title>Sequencing the genomes of 1000 actinobacteria strains.</title>
        <authorList>
            <person name="Klenk H.-P."/>
        </authorList>
    </citation>
    <scope>NUCLEOTIDE SEQUENCE [LARGE SCALE GENOMIC DNA]</scope>
    <source>
        <strain evidence="7 8">DSM 21947</strain>
    </source>
</reference>
<dbReference type="GO" id="GO:0004180">
    <property type="term" value="F:carboxypeptidase activity"/>
    <property type="evidence" value="ECO:0007669"/>
    <property type="project" value="UniProtKB-KW"/>
</dbReference>
<keyword evidence="4" id="KW-0862">Zinc</keyword>
<dbReference type="Gene3D" id="3.40.630.10">
    <property type="entry name" value="Zn peptidases"/>
    <property type="match status" value="1"/>
</dbReference>
<evidence type="ECO:0000313" key="8">
    <source>
        <dbReference type="Proteomes" id="UP000316560"/>
    </source>
</evidence>
<proteinExistence type="predicted"/>
<keyword evidence="3" id="KW-0378">Hydrolase</keyword>
<dbReference type="InterPro" id="IPR001261">
    <property type="entry name" value="ArgE/DapE_CS"/>
</dbReference>
<keyword evidence="8" id="KW-1185">Reference proteome</keyword>
<evidence type="ECO:0000259" key="6">
    <source>
        <dbReference type="Pfam" id="PF07687"/>
    </source>
</evidence>
<comment type="caution">
    <text evidence="7">The sequence shown here is derived from an EMBL/GenBank/DDBJ whole genome shotgun (WGS) entry which is preliminary data.</text>
</comment>
<dbReference type="InterPro" id="IPR002933">
    <property type="entry name" value="Peptidase_M20"/>
</dbReference>